<dbReference type="SUPFAM" id="SSF53901">
    <property type="entry name" value="Thiolase-like"/>
    <property type="match status" value="2"/>
</dbReference>
<accession>D2AY83</accession>
<dbReference type="OrthoDB" id="7061549at2"/>
<dbReference type="STRING" id="479432.Sros_4189"/>
<dbReference type="Proteomes" id="UP000002029">
    <property type="component" value="Chromosome"/>
</dbReference>
<name>D2AY83_STRRD</name>
<dbReference type="PANTHER" id="PTHR11712:SF336">
    <property type="entry name" value="3-OXOACYL-[ACYL-CARRIER-PROTEIN] SYNTHASE, MITOCHONDRIAL"/>
    <property type="match status" value="1"/>
</dbReference>
<organism evidence="3 4">
    <name type="scientific">Streptosporangium roseum (strain ATCC 12428 / DSM 43021 / JCM 3005 / KCTC 9067 / NCIMB 10171 / NRRL 2505 / NI 9100)</name>
    <dbReference type="NCBI Taxonomy" id="479432"/>
    <lineage>
        <taxon>Bacteria</taxon>
        <taxon>Bacillati</taxon>
        <taxon>Actinomycetota</taxon>
        <taxon>Actinomycetes</taxon>
        <taxon>Streptosporangiales</taxon>
        <taxon>Streptosporangiaceae</taxon>
        <taxon>Streptosporangium</taxon>
    </lineage>
</organism>
<dbReference type="GO" id="GO:0004315">
    <property type="term" value="F:3-oxoacyl-[acyl-carrier-protein] synthase activity"/>
    <property type="evidence" value="ECO:0007669"/>
    <property type="project" value="TreeGrafter"/>
</dbReference>
<dbReference type="Gene3D" id="3.40.47.10">
    <property type="match status" value="1"/>
</dbReference>
<evidence type="ECO:0000256" key="1">
    <source>
        <dbReference type="ARBA" id="ARBA00022679"/>
    </source>
</evidence>
<sequence>MTTMTTVAPLVITGCGVVSPAGVGLEPLAGAMSGGGCEEADLEAIGGEFPPMPLAATPDLRPEEYLGRKGIRSLDRTTQLALVASNRALAGLGAPLADQDRARTGVVIGTSTGSIRSSSEFSRETLVREKPYLVRASFFPNSVMNFCASQIAIWNALRGVNATIADGRVSGLAAVRYARNAIVQGHVDRALVGAVEELCPQSAWAWYLSGALTPAAAVGEGAAVFVVETSEGAAAAGRAPLAELLACEVGTLGMSDVRRGLAVCVERALRRSGVPGEAVTAVSLSATGLRGLGAAEEDGVRGALGALPPHQIRTAALMGESFSASGALQIAGLLAGWRANGAAMGPVALVTSVGDDGNVGCLVVRRPAL</sequence>
<dbReference type="InterPro" id="IPR014030">
    <property type="entry name" value="Ketoacyl_synth_N"/>
</dbReference>
<dbReference type="AlphaFoldDB" id="D2AY83"/>
<evidence type="ECO:0000313" key="3">
    <source>
        <dbReference type="EMBL" id="ACZ87093.1"/>
    </source>
</evidence>
<dbReference type="KEGG" id="sro:Sros_4189"/>
<reference evidence="3 4" key="1">
    <citation type="journal article" date="2010" name="Stand. Genomic Sci.">
        <title>Complete genome sequence of Streptosporangium roseum type strain (NI 9100).</title>
        <authorList>
            <person name="Nolan M."/>
            <person name="Sikorski J."/>
            <person name="Jando M."/>
            <person name="Lucas S."/>
            <person name="Lapidus A."/>
            <person name="Glavina Del Rio T."/>
            <person name="Chen F."/>
            <person name="Tice H."/>
            <person name="Pitluck S."/>
            <person name="Cheng J.F."/>
            <person name="Chertkov O."/>
            <person name="Sims D."/>
            <person name="Meincke L."/>
            <person name="Brettin T."/>
            <person name="Han C."/>
            <person name="Detter J.C."/>
            <person name="Bruce D."/>
            <person name="Goodwin L."/>
            <person name="Land M."/>
            <person name="Hauser L."/>
            <person name="Chang Y.J."/>
            <person name="Jeffries C.D."/>
            <person name="Ivanova N."/>
            <person name="Mavromatis K."/>
            <person name="Mikhailova N."/>
            <person name="Chen A."/>
            <person name="Palaniappan K."/>
            <person name="Chain P."/>
            <person name="Rohde M."/>
            <person name="Goker M."/>
            <person name="Bristow J."/>
            <person name="Eisen J.A."/>
            <person name="Markowitz V."/>
            <person name="Hugenholtz P."/>
            <person name="Kyrpides N.C."/>
            <person name="Klenk H.P."/>
        </authorList>
    </citation>
    <scope>NUCLEOTIDE SEQUENCE [LARGE SCALE GENOMIC DNA]</scope>
    <source>
        <strain evidence="4">ATCC 12428 / DSM 43021 / JCM 3005 / NI 9100</strain>
    </source>
</reference>
<protein>
    <submittedName>
        <fullName evidence="3">3-oxoacyl-(Acyl-carrier-protein) synthase-like protein</fullName>
    </submittedName>
</protein>
<dbReference type="eggNOG" id="COG0304">
    <property type="taxonomic scope" value="Bacteria"/>
</dbReference>
<evidence type="ECO:0000313" key="4">
    <source>
        <dbReference type="Proteomes" id="UP000002029"/>
    </source>
</evidence>
<gene>
    <name evidence="3" type="ordered locus">Sros_4189</name>
</gene>
<dbReference type="HOGENOM" id="CLU_064948_0_0_11"/>
<keyword evidence="4" id="KW-1185">Reference proteome</keyword>
<keyword evidence="1" id="KW-0808">Transferase</keyword>
<proteinExistence type="predicted"/>
<dbReference type="PANTHER" id="PTHR11712">
    <property type="entry name" value="POLYKETIDE SYNTHASE-RELATED"/>
    <property type="match status" value="1"/>
</dbReference>
<dbReference type="InterPro" id="IPR000794">
    <property type="entry name" value="Beta-ketoacyl_synthase"/>
</dbReference>
<dbReference type="EMBL" id="CP001814">
    <property type="protein sequence ID" value="ACZ87093.1"/>
    <property type="molecule type" value="Genomic_DNA"/>
</dbReference>
<evidence type="ECO:0000259" key="2">
    <source>
        <dbReference type="Pfam" id="PF00109"/>
    </source>
</evidence>
<dbReference type="Pfam" id="PF00109">
    <property type="entry name" value="ketoacyl-synt"/>
    <property type="match status" value="1"/>
</dbReference>
<dbReference type="InterPro" id="IPR016039">
    <property type="entry name" value="Thiolase-like"/>
</dbReference>
<dbReference type="GO" id="GO:0006633">
    <property type="term" value="P:fatty acid biosynthetic process"/>
    <property type="evidence" value="ECO:0007669"/>
    <property type="project" value="TreeGrafter"/>
</dbReference>
<feature type="domain" description="Beta-ketoacyl synthase-like N-terminal" evidence="2">
    <location>
        <begin position="9"/>
        <end position="214"/>
    </location>
</feature>